<dbReference type="InterPro" id="IPR036297">
    <property type="entry name" value="PG0816-like_sf"/>
</dbReference>
<reference evidence="1 2" key="1">
    <citation type="submission" date="2016-11" db="EMBL/GenBank/DDBJ databases">
        <authorList>
            <person name="Jaros S."/>
            <person name="Januszkiewicz K."/>
            <person name="Wedrychowicz H."/>
        </authorList>
    </citation>
    <scope>NUCLEOTIDE SEQUENCE [LARGE SCALE GENOMIC DNA]</scope>
    <source>
        <strain evidence="1 2">DSM 26883</strain>
    </source>
</reference>
<dbReference type="EMBL" id="FQVD01000017">
    <property type="protein sequence ID" value="SHF36423.1"/>
    <property type="molecule type" value="Genomic_DNA"/>
</dbReference>
<evidence type="ECO:0000313" key="2">
    <source>
        <dbReference type="Proteomes" id="UP000184436"/>
    </source>
</evidence>
<name>A0A1M5B1S7_9BACE</name>
<gene>
    <name evidence="1" type="ORF">SAMN05444349_11731</name>
</gene>
<evidence type="ECO:0008006" key="3">
    <source>
        <dbReference type="Google" id="ProtNLM"/>
    </source>
</evidence>
<dbReference type="InterPro" id="IPR015082">
    <property type="entry name" value="DUF1896"/>
</dbReference>
<dbReference type="SUPFAM" id="SSF140753">
    <property type="entry name" value="PG0816-like"/>
    <property type="match status" value="1"/>
</dbReference>
<dbReference type="AlphaFoldDB" id="A0A1M5B1S7"/>
<organism evidence="1 2">
    <name type="scientific">Bacteroides faecichinchillae</name>
    <dbReference type="NCBI Taxonomy" id="871325"/>
    <lineage>
        <taxon>Bacteria</taxon>
        <taxon>Pseudomonadati</taxon>
        <taxon>Bacteroidota</taxon>
        <taxon>Bacteroidia</taxon>
        <taxon>Bacteroidales</taxon>
        <taxon>Bacteroidaceae</taxon>
        <taxon>Bacteroides</taxon>
    </lineage>
</organism>
<accession>A0A1M5B1S7</accession>
<dbReference type="Proteomes" id="UP000184436">
    <property type="component" value="Unassembled WGS sequence"/>
</dbReference>
<sequence length="148" mass="17218">MNKNEKKRKELSYYHLYLQKHLQENRFEQADDASFIETRADLAATAYEQARREGYPIEGAQELAMQTLLKGLHHSRYAILREVITNEFAYEIPEMRQEALTTKLLPLVDSVFSIYDLSDDHFAQSLDYDLLYSELTGAVVLYLAEYGV</sequence>
<dbReference type="STRING" id="871325.SAMN05444349_11731"/>
<keyword evidence="2" id="KW-1185">Reference proteome</keyword>
<dbReference type="Gene3D" id="1.10.8.340">
    <property type="entry name" value="PG0816-like"/>
    <property type="match status" value="1"/>
</dbReference>
<proteinExistence type="predicted"/>
<evidence type="ECO:0000313" key="1">
    <source>
        <dbReference type="EMBL" id="SHF36423.1"/>
    </source>
</evidence>
<dbReference type="RefSeq" id="WP_025075418.1">
    <property type="nucleotide sequence ID" value="NZ_FQVD01000017.1"/>
</dbReference>
<dbReference type="Gene3D" id="1.10.8.330">
    <property type="entry name" value="PG0816-like"/>
    <property type="match status" value="1"/>
</dbReference>
<dbReference type="Pfam" id="PF08989">
    <property type="entry name" value="DUF1896"/>
    <property type="match status" value="1"/>
</dbReference>
<protein>
    <recommendedName>
        <fullName evidence="3">DUF1896 domain-containing protein</fullName>
    </recommendedName>
</protein>